<reference evidence="1 2" key="1">
    <citation type="submission" date="2016-12" db="EMBL/GenBank/DDBJ databases">
        <title>Trade-off between light-utilization and light-protection in marine flavobacteria.</title>
        <authorList>
            <person name="Kumagai Y."/>
            <person name="Yoshizawa S."/>
            <person name="Kogure K."/>
            <person name="Iwasaki W."/>
        </authorList>
    </citation>
    <scope>NUCLEOTIDE SEQUENCE [LARGE SCALE GENOMIC DNA]</scope>
    <source>
        <strain evidence="1 2">KCTC 12100</strain>
    </source>
</reference>
<keyword evidence="2" id="KW-1185">Reference proteome</keyword>
<dbReference type="EMBL" id="MSCK01000001">
    <property type="protein sequence ID" value="PQJ72747.1"/>
    <property type="molecule type" value="Genomic_DNA"/>
</dbReference>
<dbReference type="AlphaFoldDB" id="A0A2P6CCV8"/>
<dbReference type="Proteomes" id="UP000247345">
    <property type="component" value="Unassembled WGS sequence"/>
</dbReference>
<organism evidence="1 2">
    <name type="scientific">Polaribacter butkevichii</name>
    <dbReference type="NCBI Taxonomy" id="218490"/>
    <lineage>
        <taxon>Bacteria</taxon>
        <taxon>Pseudomonadati</taxon>
        <taxon>Bacteroidota</taxon>
        <taxon>Flavobacteriia</taxon>
        <taxon>Flavobacteriales</taxon>
        <taxon>Flavobacteriaceae</taxon>
    </lineage>
</organism>
<proteinExistence type="predicted"/>
<name>A0A2P6CCV8_9FLAO</name>
<comment type="caution">
    <text evidence="1">The sequence shown here is derived from an EMBL/GenBank/DDBJ whole genome shotgun (WGS) entry which is preliminary data.</text>
</comment>
<gene>
    <name evidence="1" type="ORF">BTO14_05510</name>
</gene>
<dbReference type="RefSeq" id="WP_105048408.1">
    <property type="nucleotide sequence ID" value="NZ_CP150661.1"/>
</dbReference>
<evidence type="ECO:0000313" key="1">
    <source>
        <dbReference type="EMBL" id="PQJ72747.1"/>
    </source>
</evidence>
<accession>A0A2P6CCV8</accession>
<evidence type="ECO:0000313" key="2">
    <source>
        <dbReference type="Proteomes" id="UP000247345"/>
    </source>
</evidence>
<sequence length="356" mass="42373">MELTKDIRINKYRVLADYKVKIAKSPFMSVLQLANEEGGLLTPEILFEELMQPLSLRACENLLIRLTSMEYFEEDYNGSIKKNEEEWFIENQNTYYKLTEFGRQSIETNDFYDKRNGLLEIWVTEENEFTPKIIKLTELKYDEDKKIETTKINYELADLINNTEVIKLKSGDFTIDKIEDQIKFLETSTETVIITFYDTYSEITLADFRANEIIKKSKALETILINEFQENYILTENIILTDFNIQDLSLVRNHIIETPFYRNTYFNAITIPNISVNPKNIKEAREWFENLLKKRVNKYFLSDEDYNAFENKIANEFQLYKDDLVNTISRQQLIDVFGKEDFYKKVKLETIDYLNY</sequence>
<protein>
    <submittedName>
        <fullName evidence="1">Uncharacterized protein</fullName>
    </submittedName>
</protein>